<dbReference type="GO" id="GO:0003824">
    <property type="term" value="F:catalytic activity"/>
    <property type="evidence" value="ECO:0007669"/>
    <property type="project" value="InterPro"/>
</dbReference>
<accession>A0A409X4V4</accession>
<evidence type="ECO:0000256" key="2">
    <source>
        <dbReference type="SAM" id="MobiDB-lite"/>
    </source>
</evidence>
<gene>
    <name evidence="4" type="ORF">CVT26_002410</name>
</gene>
<keyword evidence="5" id="KW-1185">Reference proteome</keyword>
<feature type="compositionally biased region" description="Polar residues" evidence="2">
    <location>
        <begin position="103"/>
        <end position="117"/>
    </location>
</feature>
<dbReference type="STRING" id="231916.A0A409X4V4"/>
<reference evidence="4 5" key="1">
    <citation type="journal article" date="2018" name="Evol. Lett.">
        <title>Horizontal gene cluster transfer increased hallucinogenic mushroom diversity.</title>
        <authorList>
            <person name="Reynolds H.T."/>
            <person name="Vijayakumar V."/>
            <person name="Gluck-Thaler E."/>
            <person name="Korotkin H.B."/>
            <person name="Matheny P.B."/>
            <person name="Slot J.C."/>
        </authorList>
    </citation>
    <scope>NUCLEOTIDE SEQUENCE [LARGE SCALE GENOMIC DNA]</scope>
    <source>
        <strain evidence="4 5">SRW20</strain>
    </source>
</reference>
<dbReference type="AlphaFoldDB" id="A0A409X4V4"/>
<feature type="compositionally biased region" description="Polar residues" evidence="2">
    <location>
        <begin position="17"/>
        <end position="31"/>
    </location>
</feature>
<dbReference type="InterPro" id="IPR043502">
    <property type="entry name" value="DNA/RNA_pol_sf"/>
</dbReference>
<feature type="domain" description="Endonuclease/exonuclease/phosphatase" evidence="3">
    <location>
        <begin position="148"/>
        <end position="367"/>
    </location>
</feature>
<dbReference type="SUPFAM" id="SSF56672">
    <property type="entry name" value="DNA/RNA polymerases"/>
    <property type="match status" value="1"/>
</dbReference>
<feature type="coiled-coil region" evidence="1">
    <location>
        <begin position="459"/>
        <end position="518"/>
    </location>
</feature>
<evidence type="ECO:0000313" key="4">
    <source>
        <dbReference type="EMBL" id="PPQ85823.1"/>
    </source>
</evidence>
<feature type="region of interest" description="Disordered" evidence="2">
    <location>
        <begin position="17"/>
        <end position="117"/>
    </location>
</feature>
<name>A0A409X4V4_9AGAR</name>
<proteinExistence type="predicted"/>
<dbReference type="Gene3D" id="3.60.10.10">
    <property type="entry name" value="Endonuclease/exonuclease/phosphatase"/>
    <property type="match status" value="1"/>
</dbReference>
<keyword evidence="1" id="KW-0175">Coiled coil</keyword>
<dbReference type="EMBL" id="NHYE01004209">
    <property type="protein sequence ID" value="PPQ85823.1"/>
    <property type="molecule type" value="Genomic_DNA"/>
</dbReference>
<dbReference type="Proteomes" id="UP000284706">
    <property type="component" value="Unassembled WGS sequence"/>
</dbReference>
<dbReference type="Pfam" id="PF03372">
    <property type="entry name" value="Exo_endo_phos"/>
    <property type="match status" value="1"/>
</dbReference>
<comment type="caution">
    <text evidence="4">The sequence shown here is derived from an EMBL/GenBank/DDBJ whole genome shotgun (WGS) entry which is preliminary data.</text>
</comment>
<organism evidence="4 5">
    <name type="scientific">Gymnopilus dilepis</name>
    <dbReference type="NCBI Taxonomy" id="231916"/>
    <lineage>
        <taxon>Eukaryota</taxon>
        <taxon>Fungi</taxon>
        <taxon>Dikarya</taxon>
        <taxon>Basidiomycota</taxon>
        <taxon>Agaricomycotina</taxon>
        <taxon>Agaricomycetes</taxon>
        <taxon>Agaricomycetidae</taxon>
        <taxon>Agaricales</taxon>
        <taxon>Agaricineae</taxon>
        <taxon>Hymenogastraceae</taxon>
        <taxon>Gymnopilus</taxon>
    </lineage>
</organism>
<dbReference type="InterPro" id="IPR036691">
    <property type="entry name" value="Endo/exonu/phosph_ase_sf"/>
</dbReference>
<dbReference type="SUPFAM" id="SSF56219">
    <property type="entry name" value="DNase I-like"/>
    <property type="match status" value="1"/>
</dbReference>
<feature type="non-terminal residue" evidence="4">
    <location>
        <position position="1"/>
    </location>
</feature>
<evidence type="ECO:0000256" key="1">
    <source>
        <dbReference type="SAM" id="Coils"/>
    </source>
</evidence>
<dbReference type="OrthoDB" id="416119at2759"/>
<dbReference type="InParanoid" id="A0A409X4V4"/>
<sequence length="779" mass="88139">GLKVNNLKALTSTLKPTANYTNHTPQPTVINTGDVAPTSRGANDELVISRTRGTEISPVGGYPDDRPGPSRNRPQGAEIREPGSRSGAPGEPTGELGAPLEQPGTNVPTPLPSQANANPAYRVGAVRPTQRPPPHPGVKTTRAVLKIASLNIRGGGSATTRHKWQHVNQLLRQEKLGLLAIHEAHLKDEDIDALHQQFPTRLHIINNTDPENPTSKGVAVIINKSLTAWKDVQYTCITPGRASLVKIPWTGGAHLRVLAVYAPNDTASNAAFWDSLRDDFDSGRHPRPDIVLGDFNMVEEAIDRLPAHRDAPLAVQALAKLKESLNLRDGWREDNPEELAYSYLQTYTKSRSRIDRIYVKDNLLRGCRNWTIKPTNIKTDHQMVTVECANAKAPYIGKGRWSIPPRALEDRKIKKMIKECGLKLQDELDSIPEDESWETGRSVQRLFKNFKDEITKKIRTKMKEDTPKLEARLEKLKNDIRDVLNNENLPIEEKQLVAEALEAERDNIEAKRHQKIRDSVSDRFWLQGETLSKYWINLNKSKTPRDTITRLRTGTGVQRAYTTNSKQMAEEARSYHESLQMAGLCDNLTEDETDEVLSHLTPRLSNHHKHRLAEYLDEEEVRQAMKDLPNGKAPGMDGIPNELWKILDDKYHMDHKHRNPAFNIVQVLTRVFNDIERHGIDPDTNFAKGWMCPIYKKGDEADIANYRPITVLNTDYKMMTRALTTKLSEAVPTLIHPDQAGFMKGRRIEDQTDLAQMLLYQKKHMTRSDMTSYGARWRP</sequence>
<evidence type="ECO:0000313" key="5">
    <source>
        <dbReference type="Proteomes" id="UP000284706"/>
    </source>
</evidence>
<protein>
    <recommendedName>
        <fullName evidence="3">Endonuclease/exonuclease/phosphatase domain-containing protein</fullName>
    </recommendedName>
</protein>
<dbReference type="InterPro" id="IPR005135">
    <property type="entry name" value="Endo/exonuclease/phosphatase"/>
</dbReference>
<evidence type="ECO:0000259" key="3">
    <source>
        <dbReference type="Pfam" id="PF03372"/>
    </source>
</evidence>
<dbReference type="PANTHER" id="PTHR19446">
    <property type="entry name" value="REVERSE TRANSCRIPTASES"/>
    <property type="match status" value="1"/>
</dbReference>